<dbReference type="GO" id="GO:0007015">
    <property type="term" value="P:actin filament organization"/>
    <property type="evidence" value="ECO:0007669"/>
    <property type="project" value="TreeGrafter"/>
</dbReference>
<dbReference type="SMART" id="SM01167">
    <property type="entry name" value="DUF1900"/>
    <property type="match status" value="1"/>
</dbReference>
<organism evidence="2 3">
    <name type="scientific">Operophtera brumata</name>
    <name type="common">Winter moth</name>
    <name type="synonym">Phalaena brumata</name>
    <dbReference type="NCBI Taxonomy" id="104452"/>
    <lineage>
        <taxon>Eukaryota</taxon>
        <taxon>Metazoa</taxon>
        <taxon>Ecdysozoa</taxon>
        <taxon>Arthropoda</taxon>
        <taxon>Hexapoda</taxon>
        <taxon>Insecta</taxon>
        <taxon>Pterygota</taxon>
        <taxon>Neoptera</taxon>
        <taxon>Endopterygota</taxon>
        <taxon>Lepidoptera</taxon>
        <taxon>Glossata</taxon>
        <taxon>Ditrysia</taxon>
        <taxon>Geometroidea</taxon>
        <taxon>Geometridae</taxon>
        <taxon>Larentiinae</taxon>
        <taxon>Operophtera</taxon>
    </lineage>
</organism>
<name>A0A0L7LMF5_OPEBR</name>
<feature type="compositionally biased region" description="Polar residues" evidence="1">
    <location>
        <begin position="63"/>
        <end position="86"/>
    </location>
</feature>
<dbReference type="InterPro" id="IPR015505">
    <property type="entry name" value="Coronin"/>
</dbReference>
<protein>
    <submittedName>
        <fullName evidence="2">Coronin</fullName>
    </submittedName>
</protein>
<feature type="non-terminal residue" evidence="2">
    <location>
        <position position="1"/>
    </location>
</feature>
<accession>A0A0L7LMF5</accession>
<dbReference type="Pfam" id="PF16300">
    <property type="entry name" value="WD40_4"/>
    <property type="match status" value="1"/>
</dbReference>
<feature type="region of interest" description="Disordered" evidence="1">
    <location>
        <begin position="268"/>
        <end position="310"/>
    </location>
</feature>
<feature type="compositionally biased region" description="Basic and acidic residues" evidence="1">
    <location>
        <begin position="49"/>
        <end position="61"/>
    </location>
</feature>
<evidence type="ECO:0000313" key="2">
    <source>
        <dbReference type="EMBL" id="KOB76539.1"/>
    </source>
</evidence>
<gene>
    <name evidence="2" type="ORF">OBRU01_05685</name>
</gene>
<sequence length="349" mass="38906">IRLDAPSIFMPKLKSALPLPPASPHGHDPHHQNIYQLCAKQHPARRGVSHTDKELNEDADNKNYINETLSSDDNRQEATNQYNSENDLSKAENDLSKAENDLSKAVNDLSKSENDLSKAVNDLSKSEYYLSKTENDFSKTEDDINKTENLDYIPVKKQRSKSRWAIKRAQQNKKLKFKVSTNFDETFKKVQISNEELLRCIVSERDKDLYPDTLSDEASMTAEEWLAGEDAEPCTMSLKGIPTKLQERALVVQGGYVSGRAATQLHVTKKNALASGKDKDRSPTPGQRGDSQSGTPASATPPPAEKQLSDLVDEIRKLKSVIVKQENRIRSLEAIVKTPAPARHGTGRS</sequence>
<dbReference type="AlphaFoldDB" id="A0A0L7LMF5"/>
<evidence type="ECO:0000313" key="3">
    <source>
        <dbReference type="Proteomes" id="UP000037510"/>
    </source>
</evidence>
<feature type="compositionally biased region" description="Basic and acidic residues" evidence="1">
    <location>
        <begin position="87"/>
        <end position="100"/>
    </location>
</feature>
<proteinExistence type="predicted"/>
<dbReference type="PANTHER" id="PTHR10856:SF0">
    <property type="entry name" value="CORONIN"/>
    <property type="match status" value="1"/>
</dbReference>
<comment type="caution">
    <text evidence="2">The sequence shown here is derived from an EMBL/GenBank/DDBJ whole genome shotgun (WGS) entry which is preliminary data.</text>
</comment>
<feature type="non-terminal residue" evidence="2">
    <location>
        <position position="349"/>
    </location>
</feature>
<dbReference type="STRING" id="104452.A0A0L7LMF5"/>
<dbReference type="EMBL" id="JTDY01000595">
    <property type="protein sequence ID" value="KOB76539.1"/>
    <property type="molecule type" value="Genomic_DNA"/>
</dbReference>
<dbReference type="PANTHER" id="PTHR10856">
    <property type="entry name" value="CORONIN"/>
    <property type="match status" value="1"/>
</dbReference>
<keyword evidence="3" id="KW-1185">Reference proteome</keyword>
<evidence type="ECO:0000256" key="1">
    <source>
        <dbReference type="SAM" id="MobiDB-lite"/>
    </source>
</evidence>
<dbReference type="Proteomes" id="UP000037510">
    <property type="component" value="Unassembled WGS sequence"/>
</dbReference>
<reference evidence="2 3" key="1">
    <citation type="journal article" date="2015" name="Genome Biol. Evol.">
        <title>The genome of winter moth (Operophtera brumata) provides a genomic perspective on sexual dimorphism and phenology.</title>
        <authorList>
            <person name="Derks M.F."/>
            <person name="Smit S."/>
            <person name="Salis L."/>
            <person name="Schijlen E."/>
            <person name="Bossers A."/>
            <person name="Mateman C."/>
            <person name="Pijl A.S."/>
            <person name="de Ridder D."/>
            <person name="Groenen M.A."/>
            <person name="Visser M.E."/>
            <person name="Megens H.J."/>
        </authorList>
    </citation>
    <scope>NUCLEOTIDE SEQUENCE [LARGE SCALE GENOMIC DNA]</scope>
    <source>
        <strain evidence="2">WM2013NL</strain>
        <tissue evidence="2">Head and thorax</tissue>
    </source>
</reference>
<dbReference type="GO" id="GO:0051015">
    <property type="term" value="F:actin filament binding"/>
    <property type="evidence" value="ECO:0007669"/>
    <property type="project" value="TreeGrafter"/>
</dbReference>
<feature type="region of interest" description="Disordered" evidence="1">
    <location>
        <begin position="330"/>
        <end position="349"/>
    </location>
</feature>
<feature type="region of interest" description="Disordered" evidence="1">
    <location>
        <begin position="40"/>
        <end position="100"/>
    </location>
</feature>